<accession>A0A2N0S258</accession>
<protein>
    <submittedName>
        <fullName evidence="1">Uncharacterized protein</fullName>
    </submittedName>
</protein>
<name>A0A2N0S258_9GLOM</name>
<dbReference type="VEuPathDB" id="FungiDB:RhiirA1_455783"/>
<reference evidence="1 2" key="1">
    <citation type="submission" date="2017-10" db="EMBL/GenBank/DDBJ databases">
        <title>Extensive intraspecific genome diversity in a model arbuscular mycorrhizal fungus.</title>
        <authorList>
            <person name="Chen E.C.H."/>
            <person name="Morin E."/>
            <person name="Baudet D."/>
            <person name="Noel J."/>
            <person name="Ndikumana S."/>
            <person name="Charron P."/>
            <person name="St-Onge C."/>
            <person name="Giorgi J."/>
            <person name="Grigoriev I.V."/>
            <person name="Roux C."/>
            <person name="Martin F.M."/>
            <person name="Corradi N."/>
        </authorList>
    </citation>
    <scope>NUCLEOTIDE SEQUENCE [LARGE SCALE GENOMIC DNA]</scope>
    <source>
        <strain evidence="1 2">A1</strain>
    </source>
</reference>
<reference evidence="1 2" key="2">
    <citation type="submission" date="2017-10" db="EMBL/GenBank/DDBJ databases">
        <title>Genome analyses suggest a sexual origin of heterokaryosis in a supposedly ancient asexual fungus.</title>
        <authorList>
            <person name="Corradi N."/>
            <person name="Sedzielewska K."/>
            <person name="Noel J."/>
            <person name="Charron P."/>
            <person name="Farinelli L."/>
            <person name="Marton T."/>
            <person name="Kruger M."/>
            <person name="Pelin A."/>
            <person name="Brachmann A."/>
            <person name="Corradi N."/>
        </authorList>
    </citation>
    <scope>NUCLEOTIDE SEQUENCE [LARGE SCALE GENOMIC DNA]</scope>
    <source>
        <strain evidence="1 2">A1</strain>
    </source>
</reference>
<proteinExistence type="predicted"/>
<comment type="caution">
    <text evidence="1">The sequence shown here is derived from an EMBL/GenBank/DDBJ whole genome shotgun (WGS) entry which is preliminary data.</text>
</comment>
<sequence length="62" mass="6796">MNLYGGEHIGYGSCYESYGGGGHIDYGSCYESYTGGYDRNIMRAALYTANLSENFGELASCW</sequence>
<evidence type="ECO:0000313" key="1">
    <source>
        <dbReference type="EMBL" id="PKC69637.1"/>
    </source>
</evidence>
<organism evidence="1 2">
    <name type="scientific">Rhizophagus irregularis</name>
    <dbReference type="NCBI Taxonomy" id="588596"/>
    <lineage>
        <taxon>Eukaryota</taxon>
        <taxon>Fungi</taxon>
        <taxon>Fungi incertae sedis</taxon>
        <taxon>Mucoromycota</taxon>
        <taxon>Glomeromycotina</taxon>
        <taxon>Glomeromycetes</taxon>
        <taxon>Glomerales</taxon>
        <taxon>Glomeraceae</taxon>
        <taxon>Rhizophagus</taxon>
    </lineage>
</organism>
<dbReference type="Proteomes" id="UP000232688">
    <property type="component" value="Unassembled WGS sequence"/>
</dbReference>
<gene>
    <name evidence="1" type="ORF">RhiirA1_455783</name>
</gene>
<dbReference type="AlphaFoldDB" id="A0A2N0S258"/>
<evidence type="ECO:0000313" key="2">
    <source>
        <dbReference type="Proteomes" id="UP000232688"/>
    </source>
</evidence>
<dbReference type="EMBL" id="LLXH01000268">
    <property type="protein sequence ID" value="PKC69637.1"/>
    <property type="molecule type" value="Genomic_DNA"/>
</dbReference>